<dbReference type="AlphaFoldDB" id="K5WAK6"/>
<keyword evidence="3" id="KW-1185">Reference proteome</keyword>
<evidence type="ECO:0000313" key="2">
    <source>
        <dbReference type="EMBL" id="EKM56009.1"/>
    </source>
</evidence>
<feature type="compositionally biased region" description="Low complexity" evidence="1">
    <location>
        <begin position="82"/>
        <end position="96"/>
    </location>
</feature>
<dbReference type="Proteomes" id="UP000008370">
    <property type="component" value="Unassembled WGS sequence"/>
</dbReference>
<dbReference type="GeneID" id="18916729"/>
<dbReference type="KEGG" id="pco:PHACADRAFT_257019"/>
<dbReference type="OrthoDB" id="10493561at2759"/>
<dbReference type="RefSeq" id="XP_007396311.1">
    <property type="nucleotide sequence ID" value="XM_007396249.1"/>
</dbReference>
<dbReference type="HOGENOM" id="CLU_973538_0_0_1"/>
<name>K5WAK6_PHACS</name>
<evidence type="ECO:0000313" key="3">
    <source>
        <dbReference type="Proteomes" id="UP000008370"/>
    </source>
</evidence>
<evidence type="ECO:0000256" key="1">
    <source>
        <dbReference type="SAM" id="MobiDB-lite"/>
    </source>
</evidence>
<feature type="region of interest" description="Disordered" evidence="1">
    <location>
        <begin position="61"/>
        <end position="96"/>
    </location>
</feature>
<dbReference type="InParanoid" id="K5WAK6"/>
<dbReference type="EMBL" id="JH930472">
    <property type="protein sequence ID" value="EKM56009.1"/>
    <property type="molecule type" value="Genomic_DNA"/>
</dbReference>
<proteinExistence type="predicted"/>
<sequence length="306" mass="34796">MLDSLTHWKTQLNPFHVFDSQPSPRPTGRRILSQPGRPILKHTSSYTRSISASDRAVVTSYVSPRGSRPWSPFQRSAGRAGSPESRTPSPSPSRISRTVRIDESTLVRVRPQTLPPPRCPGISLPPVVKSDLTCADAVRTRFMLRKILPSRIVDRILKYAECFPTITQTSGKRVVVDDDILVLSIPLSQAQCDRIMHVSLLIRGHDQGWLPVLEGGPSKNSWTWYTMCTEEKLDPDRRLVKNRPGDPDTQTYRYEWSVTSDEVCKIKEGRKIEIWAHARYFGWKNVVEEAKITIRFQPLLTSDLAR</sequence>
<accession>K5WAK6</accession>
<feature type="region of interest" description="Disordered" evidence="1">
    <location>
        <begin position="15"/>
        <end position="46"/>
    </location>
</feature>
<gene>
    <name evidence="2" type="ORF">PHACADRAFT_257019</name>
</gene>
<protein>
    <submittedName>
        <fullName evidence="2">Uncharacterized protein</fullName>
    </submittedName>
</protein>
<organism evidence="2 3">
    <name type="scientific">Phanerochaete carnosa (strain HHB-10118-sp)</name>
    <name type="common">White-rot fungus</name>
    <name type="synonym">Peniophora carnosa</name>
    <dbReference type="NCBI Taxonomy" id="650164"/>
    <lineage>
        <taxon>Eukaryota</taxon>
        <taxon>Fungi</taxon>
        <taxon>Dikarya</taxon>
        <taxon>Basidiomycota</taxon>
        <taxon>Agaricomycotina</taxon>
        <taxon>Agaricomycetes</taxon>
        <taxon>Polyporales</taxon>
        <taxon>Phanerochaetaceae</taxon>
        <taxon>Phanerochaete</taxon>
    </lineage>
</organism>
<dbReference type="STRING" id="650164.K5WAK6"/>
<reference evidence="2 3" key="1">
    <citation type="journal article" date="2012" name="BMC Genomics">
        <title>Comparative genomics of the white-rot fungi, Phanerochaete carnosa and P. chrysosporium, to elucidate the genetic basis of the distinct wood types they colonize.</title>
        <authorList>
            <person name="Suzuki H."/>
            <person name="MacDonald J."/>
            <person name="Syed K."/>
            <person name="Salamov A."/>
            <person name="Hori C."/>
            <person name="Aerts A."/>
            <person name="Henrissat B."/>
            <person name="Wiebenga A."/>
            <person name="vanKuyk P.A."/>
            <person name="Barry K."/>
            <person name="Lindquist E."/>
            <person name="LaButti K."/>
            <person name="Lapidus A."/>
            <person name="Lucas S."/>
            <person name="Coutinho P."/>
            <person name="Gong Y."/>
            <person name="Samejima M."/>
            <person name="Mahadevan R."/>
            <person name="Abou-Zaid M."/>
            <person name="de Vries R.P."/>
            <person name="Igarashi K."/>
            <person name="Yadav J.S."/>
            <person name="Grigoriev I.V."/>
            <person name="Master E.R."/>
        </authorList>
    </citation>
    <scope>NUCLEOTIDE SEQUENCE [LARGE SCALE GENOMIC DNA]</scope>
    <source>
        <strain evidence="2 3">HHB-10118-sp</strain>
    </source>
</reference>